<dbReference type="AlphaFoldDB" id="A0A8B7XR17"/>
<evidence type="ECO:0000256" key="1">
    <source>
        <dbReference type="SAM" id="MobiDB-lite"/>
    </source>
</evidence>
<dbReference type="OrthoDB" id="10361348at2759"/>
<dbReference type="RefSeq" id="XP_022083288.1">
    <property type="nucleotide sequence ID" value="XM_022227596.1"/>
</dbReference>
<feature type="region of interest" description="Disordered" evidence="1">
    <location>
        <begin position="214"/>
        <end position="243"/>
    </location>
</feature>
<evidence type="ECO:0000313" key="3">
    <source>
        <dbReference type="RefSeq" id="XP_022083288.1"/>
    </source>
</evidence>
<dbReference type="GeneID" id="110975266"/>
<name>A0A8B7XR17_ACAPL</name>
<accession>A0A8B7XR17</accession>
<sequence length="429" mass="48015">MNSRQPNARKIRLPKLPKNVSTVPSHRDRAALPRDELYPALSKSIIKVSGSLYKCNPRSSRSNGEFSPRTVHTEPVVLPSIRRKVQAYLTGDLKDKPKRLGQSKSDCISVATGVAFVEQKPVPLVKSEAPYPGTSDLQSFPKRALPQWTSTRVKPKSITNKTGYRLSPLPKNDYGDSLATKPELDNGLANTLDAFNEAKIEEFRWWHEKMRRIGGEDNPRAPPNTALDHEPSKAQNEQHKPAKTSANLNMISSKHRDKIHTAKKQRTVKSTSIGLASDVIHSNTSGLKHAHQRDGSVVENVDLNPTSSANDPSSGRPKFKANLIDVHVPAVLPHSSQSPRKVKQRERITQWLAQCEQAVQLSDNKHWFRLPGVDSDQSRCSTCEREFTHYSGIDTLAGDNTSTRPSYDFTKARLLSRDEKFHSSKPLRR</sequence>
<reference evidence="3" key="1">
    <citation type="submission" date="2025-08" db="UniProtKB">
        <authorList>
            <consortium name="RefSeq"/>
        </authorList>
    </citation>
    <scope>IDENTIFICATION</scope>
</reference>
<feature type="compositionally biased region" description="Basic and acidic residues" evidence="1">
    <location>
        <begin position="227"/>
        <end position="240"/>
    </location>
</feature>
<proteinExistence type="predicted"/>
<protein>
    <submittedName>
        <fullName evidence="3">Uncharacterized protein LOC110975266</fullName>
    </submittedName>
</protein>
<dbReference type="OMA" id="RTVHTEP"/>
<evidence type="ECO:0000313" key="2">
    <source>
        <dbReference type="Proteomes" id="UP000694845"/>
    </source>
</evidence>
<organism evidence="2 3">
    <name type="scientific">Acanthaster planci</name>
    <name type="common">Crown-of-thorns starfish</name>
    <dbReference type="NCBI Taxonomy" id="133434"/>
    <lineage>
        <taxon>Eukaryota</taxon>
        <taxon>Metazoa</taxon>
        <taxon>Echinodermata</taxon>
        <taxon>Eleutherozoa</taxon>
        <taxon>Asterozoa</taxon>
        <taxon>Asteroidea</taxon>
        <taxon>Valvatacea</taxon>
        <taxon>Valvatida</taxon>
        <taxon>Acanthasteridae</taxon>
        <taxon>Acanthaster</taxon>
    </lineage>
</organism>
<dbReference type="KEGG" id="aplc:110975266"/>
<feature type="region of interest" description="Disordered" evidence="1">
    <location>
        <begin position="1"/>
        <end position="27"/>
    </location>
</feature>
<gene>
    <name evidence="3" type="primary">LOC110975266</name>
</gene>
<keyword evidence="2" id="KW-1185">Reference proteome</keyword>
<dbReference type="Proteomes" id="UP000694845">
    <property type="component" value="Unplaced"/>
</dbReference>